<evidence type="ECO:0000313" key="3">
    <source>
        <dbReference type="Proteomes" id="UP000027920"/>
    </source>
</evidence>
<name>A0A072NZT3_9EURO</name>
<organism evidence="2 3">
    <name type="scientific">Exophiala aquamarina CBS 119918</name>
    <dbReference type="NCBI Taxonomy" id="1182545"/>
    <lineage>
        <taxon>Eukaryota</taxon>
        <taxon>Fungi</taxon>
        <taxon>Dikarya</taxon>
        <taxon>Ascomycota</taxon>
        <taxon>Pezizomycotina</taxon>
        <taxon>Eurotiomycetes</taxon>
        <taxon>Chaetothyriomycetidae</taxon>
        <taxon>Chaetothyriales</taxon>
        <taxon>Herpotrichiellaceae</taxon>
        <taxon>Exophiala</taxon>
    </lineage>
</organism>
<proteinExistence type="predicted"/>
<dbReference type="EMBL" id="AMGV01000013">
    <property type="protein sequence ID" value="KEF53364.1"/>
    <property type="molecule type" value="Genomic_DNA"/>
</dbReference>
<feature type="compositionally biased region" description="Basic and acidic residues" evidence="1">
    <location>
        <begin position="262"/>
        <end position="282"/>
    </location>
</feature>
<feature type="compositionally biased region" description="Gly residues" evidence="1">
    <location>
        <begin position="220"/>
        <end position="229"/>
    </location>
</feature>
<protein>
    <submittedName>
        <fullName evidence="2">Uncharacterized protein</fullName>
    </submittedName>
</protein>
<reference evidence="2 3" key="1">
    <citation type="submission" date="2013-03" db="EMBL/GenBank/DDBJ databases">
        <title>The Genome Sequence of Exophiala aquamarina CBS 119918.</title>
        <authorList>
            <consortium name="The Broad Institute Genomics Platform"/>
            <person name="Cuomo C."/>
            <person name="de Hoog S."/>
            <person name="Gorbushina A."/>
            <person name="Walker B."/>
            <person name="Young S.K."/>
            <person name="Zeng Q."/>
            <person name="Gargeya S."/>
            <person name="Fitzgerald M."/>
            <person name="Haas B."/>
            <person name="Abouelleil A."/>
            <person name="Allen A.W."/>
            <person name="Alvarado L."/>
            <person name="Arachchi H.M."/>
            <person name="Berlin A.M."/>
            <person name="Chapman S.B."/>
            <person name="Gainer-Dewar J."/>
            <person name="Goldberg J."/>
            <person name="Griggs A."/>
            <person name="Gujja S."/>
            <person name="Hansen M."/>
            <person name="Howarth C."/>
            <person name="Imamovic A."/>
            <person name="Ireland A."/>
            <person name="Larimer J."/>
            <person name="McCowan C."/>
            <person name="Murphy C."/>
            <person name="Pearson M."/>
            <person name="Poon T.W."/>
            <person name="Priest M."/>
            <person name="Roberts A."/>
            <person name="Saif S."/>
            <person name="Shea T."/>
            <person name="Sisk P."/>
            <person name="Sykes S."/>
            <person name="Wortman J."/>
            <person name="Nusbaum C."/>
            <person name="Birren B."/>
        </authorList>
    </citation>
    <scope>NUCLEOTIDE SEQUENCE [LARGE SCALE GENOMIC DNA]</scope>
    <source>
        <strain evidence="2 3">CBS 119918</strain>
    </source>
</reference>
<feature type="compositionally biased region" description="Basic and acidic residues" evidence="1">
    <location>
        <begin position="349"/>
        <end position="360"/>
    </location>
</feature>
<gene>
    <name evidence="2" type="ORF">A1O9_10339</name>
</gene>
<sequence length="360" mass="41622">MLTNLLFIKGVYRGLISTTRTTDSTIPVQLGNLRQEIEAERAFLRYRLREDDLYPVFSKALRKRHRRRRSEVGALLSLIISDLWQEFKDVERPFLIRNPFRAEKVRRGDFWGESDLDEKPVTQGDGKKKVNNRMCTAEAGLYSDQQQQRYYNTDLAHRLTWWQSRTAVENMLLQVQRIRIQRIERDAFETDELIKRYLRILSGGGPARGGRSRSRSSSGPGSGDGGGGLKIAQRRSVRPGAGSVQRVPSRRASRGGSRFRKKVETREDTVHAESRVNTRDPESSNTGPPRERTPRPRYEYEMVQAGRSYGEGDERPVRRGDVEYVDIGQTPGRRPSERLNSRRNGYVGDRPERRYRTPQR</sequence>
<dbReference type="VEuPathDB" id="FungiDB:A1O9_10339"/>
<dbReference type="AlphaFoldDB" id="A0A072NZT3"/>
<evidence type="ECO:0000313" key="2">
    <source>
        <dbReference type="EMBL" id="KEF53364.1"/>
    </source>
</evidence>
<dbReference type="GeneID" id="25285243"/>
<dbReference type="RefSeq" id="XP_013255954.1">
    <property type="nucleotide sequence ID" value="XM_013400500.1"/>
</dbReference>
<feature type="compositionally biased region" description="Basic and acidic residues" evidence="1">
    <location>
        <begin position="289"/>
        <end position="300"/>
    </location>
</feature>
<evidence type="ECO:0000256" key="1">
    <source>
        <dbReference type="SAM" id="MobiDB-lite"/>
    </source>
</evidence>
<feature type="region of interest" description="Disordered" evidence="1">
    <location>
        <begin position="202"/>
        <end position="360"/>
    </location>
</feature>
<accession>A0A072NZT3</accession>
<dbReference type="Proteomes" id="UP000027920">
    <property type="component" value="Unassembled WGS sequence"/>
</dbReference>
<dbReference type="OrthoDB" id="4148767at2759"/>
<feature type="compositionally biased region" description="Basic and acidic residues" evidence="1">
    <location>
        <begin position="310"/>
        <end position="322"/>
    </location>
</feature>
<dbReference type="HOGENOM" id="CLU_780826_0_0_1"/>
<keyword evidence="3" id="KW-1185">Reference proteome</keyword>
<comment type="caution">
    <text evidence="2">The sequence shown here is derived from an EMBL/GenBank/DDBJ whole genome shotgun (WGS) entry which is preliminary data.</text>
</comment>
<feature type="compositionally biased region" description="Basic residues" evidence="1">
    <location>
        <begin position="248"/>
        <end position="261"/>
    </location>
</feature>